<proteinExistence type="predicted"/>
<dbReference type="PANTHER" id="PTHR33103:SF27">
    <property type="entry name" value="OS04G0594700 PROTEIN"/>
    <property type="match status" value="1"/>
</dbReference>
<dbReference type="Proteomes" id="UP001153555">
    <property type="component" value="Unassembled WGS sequence"/>
</dbReference>
<dbReference type="EMBL" id="CACSLK010003174">
    <property type="protein sequence ID" value="CAA0808581.1"/>
    <property type="molecule type" value="Genomic_DNA"/>
</dbReference>
<accession>A0A9N7R1H8</accession>
<evidence type="ECO:0000313" key="1">
    <source>
        <dbReference type="EMBL" id="CAA0808581.1"/>
    </source>
</evidence>
<evidence type="ECO:0000313" key="2">
    <source>
        <dbReference type="Proteomes" id="UP001153555"/>
    </source>
</evidence>
<sequence length="506" mass="55960">MSTTSSSTGPEDMFQLKVMVNRQRTKVLFAEADSDFADLLLSFLTIPLGTIVRTLRRYDEPQLGSLTTLYYSLSRLDNALFWTAGGKQMLLDARNPLKAECSRIMLNVDESGSMTGFRCGAHSCRRERSPIVTLYHSMGTCDCGGPLDKSMGPLEPGILDNRQSQGDRGGVFVEKGTVFLITDDLKVAPLVPGRFLETLVDLGVTVGKGAKMSTMSLGYDAIMELLRGSLLSRTPLTDLFVQQCCSDSALPVNLPLLASVNSPANSKTMKVKAVLRKSNNELLFVHAGDDFVDFILSLLTIPLGRACFLLEGNTLLKNIDNLYRSIAETVDEKYLKLKNRLIKPELPPGYLSKNQILPLEERTAPNIYFVESFTVGPNKEIEKGSWMRFKDPKGEGSYLRQHDKFVVTSDLTVERMVSVDAALVWMQVGAWDVHEVELDIGLELALNILRASLVSDHALSKGLEPAIIQKLQLSSSYGSQVTLSYARANIANGMSRDDEPKRRVDF</sequence>
<dbReference type="OrthoDB" id="1099638at2759"/>
<protein>
    <recommendedName>
        <fullName evidence="3">DUF674 family protein</fullName>
    </recommendedName>
</protein>
<evidence type="ECO:0008006" key="3">
    <source>
        <dbReference type="Google" id="ProtNLM"/>
    </source>
</evidence>
<dbReference type="Pfam" id="PF05056">
    <property type="entry name" value="DUF674"/>
    <property type="match status" value="1"/>
</dbReference>
<comment type="caution">
    <text evidence="1">The sequence shown here is derived from an EMBL/GenBank/DDBJ whole genome shotgun (WGS) entry which is preliminary data.</text>
</comment>
<gene>
    <name evidence="1" type="ORF">SHERM_10812</name>
</gene>
<reference evidence="1" key="1">
    <citation type="submission" date="2019-12" db="EMBL/GenBank/DDBJ databases">
        <authorList>
            <person name="Scholes J."/>
        </authorList>
    </citation>
    <scope>NUCLEOTIDE SEQUENCE</scope>
</reference>
<dbReference type="AlphaFoldDB" id="A0A9N7R1H8"/>
<dbReference type="PANTHER" id="PTHR33103">
    <property type="entry name" value="OS01G0153900 PROTEIN"/>
    <property type="match status" value="1"/>
</dbReference>
<organism evidence="1 2">
    <name type="scientific">Striga hermonthica</name>
    <name type="common">Purple witchweed</name>
    <name type="synonym">Buchnera hermonthica</name>
    <dbReference type="NCBI Taxonomy" id="68872"/>
    <lineage>
        <taxon>Eukaryota</taxon>
        <taxon>Viridiplantae</taxon>
        <taxon>Streptophyta</taxon>
        <taxon>Embryophyta</taxon>
        <taxon>Tracheophyta</taxon>
        <taxon>Spermatophyta</taxon>
        <taxon>Magnoliopsida</taxon>
        <taxon>eudicotyledons</taxon>
        <taxon>Gunneridae</taxon>
        <taxon>Pentapetalae</taxon>
        <taxon>asterids</taxon>
        <taxon>lamiids</taxon>
        <taxon>Lamiales</taxon>
        <taxon>Orobanchaceae</taxon>
        <taxon>Buchnereae</taxon>
        <taxon>Striga</taxon>
    </lineage>
</organism>
<dbReference type="InterPro" id="IPR007750">
    <property type="entry name" value="DUF674"/>
</dbReference>
<keyword evidence="2" id="KW-1185">Reference proteome</keyword>
<name>A0A9N7R1H8_STRHE</name>